<evidence type="ECO:0000256" key="1">
    <source>
        <dbReference type="SAM" id="SignalP"/>
    </source>
</evidence>
<gene>
    <name evidence="2" type="ORF">DY940_25970</name>
</gene>
<dbReference type="AlphaFoldDB" id="A0ABD7JX62"/>
<evidence type="ECO:0000313" key="3">
    <source>
        <dbReference type="Proteomes" id="UP000276985"/>
    </source>
</evidence>
<name>A0ABD7JX62_PSEAI</name>
<proteinExistence type="predicted"/>
<organism evidence="2 3">
    <name type="scientific">Pseudomonas aeruginosa</name>
    <dbReference type="NCBI Taxonomy" id="287"/>
    <lineage>
        <taxon>Bacteria</taxon>
        <taxon>Pseudomonadati</taxon>
        <taxon>Pseudomonadota</taxon>
        <taxon>Gammaproteobacteria</taxon>
        <taxon>Pseudomonadales</taxon>
        <taxon>Pseudomonadaceae</taxon>
        <taxon>Pseudomonas</taxon>
    </lineage>
</organism>
<feature type="chain" id="PRO_5044827719" evidence="1">
    <location>
        <begin position="23"/>
        <end position="116"/>
    </location>
</feature>
<accession>A0ABD7JX62</accession>
<protein>
    <submittedName>
        <fullName evidence="2">Type 1 fimbrial protein</fullName>
    </submittedName>
</protein>
<evidence type="ECO:0000313" key="2">
    <source>
        <dbReference type="EMBL" id="RTS41836.1"/>
    </source>
</evidence>
<dbReference type="Proteomes" id="UP000276985">
    <property type="component" value="Unassembled WGS sequence"/>
</dbReference>
<dbReference type="KEGG" id="ppaa:B7D75_26915"/>
<keyword evidence="1" id="KW-0732">Signal</keyword>
<dbReference type="GeneID" id="77223724"/>
<feature type="signal peptide" evidence="1">
    <location>
        <begin position="1"/>
        <end position="22"/>
    </location>
</feature>
<comment type="caution">
    <text evidence="2">The sequence shown here is derived from an EMBL/GenBank/DDBJ whole genome shotgun (WGS) entry which is preliminary data.</text>
</comment>
<dbReference type="EMBL" id="RXTL01000034">
    <property type="protein sequence ID" value="RTS41836.1"/>
    <property type="molecule type" value="Genomic_DNA"/>
</dbReference>
<dbReference type="RefSeq" id="WP_012077823.1">
    <property type="nucleotide sequence ID" value="NZ_CAADJR010000001.1"/>
</dbReference>
<reference evidence="2 3" key="1">
    <citation type="submission" date="2018-12" db="EMBL/GenBank/DDBJ databases">
        <title>Pseudomonas aeruginosa Diversity Panel.</title>
        <authorList>
            <person name="Snesrud E."/>
            <person name="Mcgann P."/>
        </authorList>
    </citation>
    <scope>NUCLEOTIDE SEQUENCE [LARGE SCALE GENOMIC DNA]</scope>
    <source>
        <strain evidence="2 3">MRSN6241</strain>
    </source>
</reference>
<sequence length="116" mass="12546">MNRMGRLALFSLLVGISSNLFADSISGVIYFTGAIVEPPCSMNASQQGESRGSFRLSGCPMHARTADVSIRSMRTGEVRSLQPSDLSLGGRDFSARYDLAASYRRPGSYLVTVSYP</sequence>